<proteinExistence type="predicted"/>
<evidence type="ECO:0000313" key="1">
    <source>
        <dbReference type="EMBL" id="KKL80265.1"/>
    </source>
</evidence>
<feature type="non-terminal residue" evidence="1">
    <location>
        <position position="51"/>
    </location>
</feature>
<reference evidence="1" key="1">
    <citation type="journal article" date="2015" name="Nature">
        <title>Complex archaea that bridge the gap between prokaryotes and eukaryotes.</title>
        <authorList>
            <person name="Spang A."/>
            <person name="Saw J.H."/>
            <person name="Jorgensen S.L."/>
            <person name="Zaremba-Niedzwiedzka K."/>
            <person name="Martijn J."/>
            <person name="Lind A.E."/>
            <person name="van Eijk R."/>
            <person name="Schleper C."/>
            <person name="Guy L."/>
            <person name="Ettema T.J."/>
        </authorList>
    </citation>
    <scope>NUCLEOTIDE SEQUENCE</scope>
</reference>
<name>A0A0F9HF11_9ZZZZ</name>
<gene>
    <name evidence="1" type="ORF">LCGC14_2006450</name>
</gene>
<dbReference type="Gene3D" id="3.40.640.10">
    <property type="entry name" value="Type I PLP-dependent aspartate aminotransferase-like (Major domain)"/>
    <property type="match status" value="1"/>
</dbReference>
<protein>
    <submittedName>
        <fullName evidence="1">Uncharacterized protein</fullName>
    </submittedName>
</protein>
<comment type="caution">
    <text evidence="1">The sequence shown here is derived from an EMBL/GenBank/DDBJ whole genome shotgun (WGS) entry which is preliminary data.</text>
</comment>
<dbReference type="AlphaFoldDB" id="A0A0F9HF11"/>
<accession>A0A0F9HF11</accession>
<organism evidence="1">
    <name type="scientific">marine sediment metagenome</name>
    <dbReference type="NCBI Taxonomy" id="412755"/>
    <lineage>
        <taxon>unclassified sequences</taxon>
        <taxon>metagenomes</taxon>
        <taxon>ecological metagenomes</taxon>
    </lineage>
</organism>
<sequence length="51" mass="5503">MINHNKPYIGEDEAKAAYDVVMSGQLAMGDKCKAVEAKWCELTGAQDAAMV</sequence>
<dbReference type="EMBL" id="LAZR01022904">
    <property type="protein sequence ID" value="KKL80265.1"/>
    <property type="molecule type" value="Genomic_DNA"/>
</dbReference>
<dbReference type="InterPro" id="IPR015421">
    <property type="entry name" value="PyrdxlP-dep_Trfase_major"/>
</dbReference>